<evidence type="ECO:0008006" key="4">
    <source>
        <dbReference type="Google" id="ProtNLM"/>
    </source>
</evidence>
<protein>
    <recommendedName>
        <fullName evidence="4">PE-PGRS family protein</fullName>
    </recommendedName>
</protein>
<reference evidence="3" key="1">
    <citation type="journal article" date="2019" name="Int. J. Syst. Evol. Microbiol.">
        <title>The Global Catalogue of Microorganisms (GCM) 10K type strain sequencing project: providing services to taxonomists for standard genome sequencing and annotation.</title>
        <authorList>
            <consortium name="The Broad Institute Genomics Platform"/>
            <consortium name="The Broad Institute Genome Sequencing Center for Infectious Disease"/>
            <person name="Wu L."/>
            <person name="Ma J."/>
        </authorList>
    </citation>
    <scope>NUCLEOTIDE SEQUENCE [LARGE SCALE GENOMIC DNA]</scope>
    <source>
        <strain evidence="3">JCM 13813</strain>
    </source>
</reference>
<dbReference type="Proteomes" id="UP001501161">
    <property type="component" value="Unassembled WGS sequence"/>
</dbReference>
<evidence type="ECO:0000313" key="3">
    <source>
        <dbReference type="Proteomes" id="UP001501161"/>
    </source>
</evidence>
<comment type="caution">
    <text evidence="2">The sequence shown here is derived from an EMBL/GenBank/DDBJ whole genome shotgun (WGS) entry which is preliminary data.</text>
</comment>
<feature type="region of interest" description="Disordered" evidence="1">
    <location>
        <begin position="91"/>
        <end position="132"/>
    </location>
</feature>
<accession>A0ABP5JDT4</accession>
<sequence length="430" mass="48342">MLSPTSPRTPGGATVHHMASRPVNGRQLDVLTWIVSGCPPRDWDSTYKTVAVALQNRRLATVSRRGGVWRAEATEAGRYYVEHLAYPDSHWSTDELSEPMAPGSRVEPRAKQPGSVTAPPTPRTPSAGGPNECATAAQTITVPSGSALVGSSRAVRVPSRMSSRPHAAITAIRAHPYALTALSRPLRSRAARILDTLAKEAERRGYQVTEHDGHLRICIRGHAETLDLREPTTRTRHVPTQAELAAQKAASWRRPPEWDVRPSGRLRAVIGHRDVVEPKPRKDGTMAWLLEDRLDRVMALAEEAAATKEYWEDRRRKEAEVKRRRWEEVRAQAVVEFREHRLAAVLRDQVERWEDARRLDEFLQALDDHIATMSQPEAAASAVEWRRWVARYTAQRSPFRQPVRMPPEVEPSAQDLAPFMRGLNPYGADF</sequence>
<evidence type="ECO:0000256" key="1">
    <source>
        <dbReference type="SAM" id="MobiDB-lite"/>
    </source>
</evidence>
<evidence type="ECO:0000313" key="2">
    <source>
        <dbReference type="EMBL" id="GAA2115441.1"/>
    </source>
</evidence>
<gene>
    <name evidence="2" type="ORF">GCM10009726_34210</name>
</gene>
<organism evidence="2 3">
    <name type="scientific">Nocardioides furvisabuli</name>
    <dbReference type="NCBI Taxonomy" id="375542"/>
    <lineage>
        <taxon>Bacteria</taxon>
        <taxon>Bacillati</taxon>
        <taxon>Actinomycetota</taxon>
        <taxon>Actinomycetes</taxon>
        <taxon>Propionibacteriales</taxon>
        <taxon>Nocardioidaceae</taxon>
        <taxon>Nocardioides</taxon>
    </lineage>
</organism>
<name>A0ABP5JDT4_9ACTN</name>
<proteinExistence type="predicted"/>
<keyword evidence="3" id="KW-1185">Reference proteome</keyword>
<dbReference type="EMBL" id="BAAAMQ010000017">
    <property type="protein sequence ID" value="GAA2115441.1"/>
    <property type="molecule type" value="Genomic_DNA"/>
</dbReference>